<evidence type="ECO:0000313" key="3">
    <source>
        <dbReference type="Proteomes" id="UP000238605"/>
    </source>
</evidence>
<dbReference type="GO" id="GO:0016301">
    <property type="term" value="F:kinase activity"/>
    <property type="evidence" value="ECO:0007669"/>
    <property type="project" value="UniProtKB-KW"/>
</dbReference>
<reference evidence="2 3" key="1">
    <citation type="submission" date="2018-02" db="EMBL/GenBank/DDBJ databases">
        <title>Reclassifiation of [Polyangium] brachysporum DSM 7029 as Guopingzhaonella breviflexa gen. nov., sp. nov., a member of the family Comamonadaceae.</title>
        <authorList>
            <person name="Tang B."/>
        </authorList>
    </citation>
    <scope>NUCLEOTIDE SEQUENCE [LARGE SCALE GENOMIC DNA]</scope>
    <source>
        <strain evidence="2 3">BCRC 80649</strain>
    </source>
</reference>
<comment type="pathway">
    <text evidence="1">Amino-sugar metabolism; 1,6-anhydro-N-acetylmuramate degradation.</text>
</comment>
<dbReference type="GO" id="GO:0016773">
    <property type="term" value="F:phosphotransferase activity, alcohol group as acceptor"/>
    <property type="evidence" value="ECO:0007669"/>
    <property type="project" value="UniProtKB-UniRule"/>
</dbReference>
<name>A0A2S5SQR8_9BURK</name>
<comment type="pathway">
    <text evidence="1">Cell wall biogenesis; peptidoglycan recycling.</text>
</comment>
<comment type="similarity">
    <text evidence="1">Belongs to the anhydro-N-acetylmuramic acid kinase family.</text>
</comment>
<dbReference type="SUPFAM" id="SSF53067">
    <property type="entry name" value="Actin-like ATPase domain"/>
    <property type="match status" value="1"/>
</dbReference>
<comment type="catalytic activity">
    <reaction evidence="1">
        <text>1,6-anhydro-N-acetyl-beta-muramate + ATP + H2O = N-acetyl-D-muramate 6-phosphate + ADP + H(+)</text>
        <dbReference type="Rhea" id="RHEA:24952"/>
        <dbReference type="ChEBI" id="CHEBI:15377"/>
        <dbReference type="ChEBI" id="CHEBI:15378"/>
        <dbReference type="ChEBI" id="CHEBI:30616"/>
        <dbReference type="ChEBI" id="CHEBI:58690"/>
        <dbReference type="ChEBI" id="CHEBI:58722"/>
        <dbReference type="ChEBI" id="CHEBI:456216"/>
        <dbReference type="EC" id="2.7.1.170"/>
    </reaction>
</comment>
<accession>A0A2S5SQR8</accession>
<dbReference type="RefSeq" id="WP_104303823.1">
    <property type="nucleotide sequence ID" value="NZ_PSNX01000017.1"/>
</dbReference>
<keyword evidence="1" id="KW-0547">Nucleotide-binding</keyword>
<dbReference type="PANTHER" id="PTHR30605">
    <property type="entry name" value="ANHYDRO-N-ACETYLMURAMIC ACID KINASE"/>
    <property type="match status" value="1"/>
</dbReference>
<keyword evidence="3" id="KW-1185">Reference proteome</keyword>
<keyword evidence="1 2" id="KW-0418">Kinase</keyword>
<dbReference type="Gene3D" id="3.30.420.40">
    <property type="match status" value="2"/>
</dbReference>
<dbReference type="UniPathway" id="UPA00343"/>
<dbReference type="OrthoDB" id="9763949at2"/>
<evidence type="ECO:0000256" key="1">
    <source>
        <dbReference type="HAMAP-Rule" id="MF_01270"/>
    </source>
</evidence>
<keyword evidence="1" id="KW-0067">ATP-binding</keyword>
<dbReference type="HAMAP" id="MF_01270">
    <property type="entry name" value="AnhMurNAc_kinase"/>
    <property type="match status" value="1"/>
</dbReference>
<keyword evidence="1" id="KW-0808">Transferase</keyword>
<organism evidence="2 3">
    <name type="scientific">Caldimonas caldifontis</name>
    <dbReference type="NCBI Taxonomy" id="1452508"/>
    <lineage>
        <taxon>Bacteria</taxon>
        <taxon>Pseudomonadati</taxon>
        <taxon>Pseudomonadota</taxon>
        <taxon>Betaproteobacteria</taxon>
        <taxon>Burkholderiales</taxon>
        <taxon>Sphaerotilaceae</taxon>
        <taxon>Caldimonas</taxon>
    </lineage>
</organism>
<dbReference type="InterPro" id="IPR005338">
    <property type="entry name" value="Anhydro_N_Ac-Mur_kinase"/>
</dbReference>
<protein>
    <recommendedName>
        <fullName evidence="1">Anhydro-N-acetylmuramic acid kinase</fullName>
        <ecNumber evidence="1">2.7.1.170</ecNumber>
    </recommendedName>
    <alternativeName>
        <fullName evidence="1">AnhMurNAc kinase</fullName>
    </alternativeName>
</protein>
<dbReference type="PANTHER" id="PTHR30605:SF0">
    <property type="entry name" value="ANHYDRO-N-ACETYLMURAMIC ACID KINASE"/>
    <property type="match status" value="1"/>
</dbReference>
<feature type="binding site" evidence="1">
    <location>
        <begin position="11"/>
        <end position="18"/>
    </location>
    <ligand>
        <name>ATP</name>
        <dbReference type="ChEBI" id="CHEBI:30616"/>
    </ligand>
</feature>
<dbReference type="GO" id="GO:0097175">
    <property type="term" value="P:1,6-anhydro-N-acetyl-beta-muramic acid catabolic process"/>
    <property type="evidence" value="ECO:0007669"/>
    <property type="project" value="UniProtKB-UniRule"/>
</dbReference>
<sequence length="370" mass="38958">MGELYIGLMSGTSLDGVDGVAAAFDEDGGTRVLAHAGRPFDDALRRELLALNTPGDNELHRAALAGNAIARVYADVVDALRSTLPGDAGPVRAIGAHGQTVRHRPGEFDGQGYTLQLLNAALLAELTGLDVVADLRSRDVAAGGQGAPLVPAFHHARFGRPDRHVAVLNLGGIANLSLLPAEGSVRGFDCGPANVLLDHWAQRHLGQAYDAQGRWSAQGRVLPDLLAALLSEPWLDLPPPKSTGRDLFHPGWLQARLDGLAQLAPVDVQSTLCEFTAACAAQHLLRHAPATQELIVCGGGAFNDDLLMRLRARLPGMDVLSSEQRGLPPLQVEAAAFAWLAWARVQQRAGNLPAVTGAAGARVLGALHHA</sequence>
<dbReference type="GO" id="GO:0009254">
    <property type="term" value="P:peptidoglycan turnover"/>
    <property type="evidence" value="ECO:0007669"/>
    <property type="project" value="UniProtKB-UniRule"/>
</dbReference>
<dbReference type="GO" id="GO:0005524">
    <property type="term" value="F:ATP binding"/>
    <property type="evidence" value="ECO:0007669"/>
    <property type="project" value="UniProtKB-UniRule"/>
</dbReference>
<dbReference type="EC" id="2.7.1.170" evidence="1"/>
<dbReference type="Pfam" id="PF03702">
    <property type="entry name" value="AnmK"/>
    <property type="match status" value="1"/>
</dbReference>
<comment type="function">
    <text evidence="1">Catalyzes the specific phosphorylation of 1,6-anhydro-N-acetylmuramic acid (anhMurNAc) with the simultaneous cleavage of the 1,6-anhydro ring, generating MurNAc-6-P. Is required for the utilization of anhMurNAc either imported from the medium or derived from its own cell wall murein, and thus plays a role in cell wall recycling.</text>
</comment>
<dbReference type="GO" id="GO:0006040">
    <property type="term" value="P:amino sugar metabolic process"/>
    <property type="evidence" value="ECO:0007669"/>
    <property type="project" value="InterPro"/>
</dbReference>
<dbReference type="NCBIfam" id="NF007139">
    <property type="entry name" value="PRK09585.1-3"/>
    <property type="match status" value="1"/>
</dbReference>
<evidence type="ECO:0000313" key="2">
    <source>
        <dbReference type="EMBL" id="PPE65063.1"/>
    </source>
</evidence>
<dbReference type="InterPro" id="IPR043129">
    <property type="entry name" value="ATPase_NBD"/>
</dbReference>
<dbReference type="EMBL" id="PSNX01000017">
    <property type="protein sequence ID" value="PPE65063.1"/>
    <property type="molecule type" value="Genomic_DNA"/>
</dbReference>
<gene>
    <name evidence="1" type="primary">anmK</name>
    <name evidence="2" type="ORF">C1704_16425</name>
</gene>
<comment type="caution">
    <text evidence="2">The sequence shown here is derived from an EMBL/GenBank/DDBJ whole genome shotgun (WGS) entry which is preliminary data.</text>
</comment>
<proteinExistence type="inferred from homology"/>
<dbReference type="AlphaFoldDB" id="A0A2S5SQR8"/>
<dbReference type="UniPathway" id="UPA00544"/>
<keyword evidence="1" id="KW-0119">Carbohydrate metabolism</keyword>
<dbReference type="Proteomes" id="UP000238605">
    <property type="component" value="Unassembled WGS sequence"/>
</dbReference>